<dbReference type="InterPro" id="IPR002196">
    <property type="entry name" value="Glyco_hydro_24"/>
</dbReference>
<dbReference type="OrthoDB" id="5358886at2759"/>
<dbReference type="Pfam" id="PF00959">
    <property type="entry name" value="Phage_lysozyme"/>
    <property type="match status" value="1"/>
</dbReference>
<dbReference type="GO" id="GO:0031640">
    <property type="term" value="P:killing of cells of another organism"/>
    <property type="evidence" value="ECO:0007669"/>
    <property type="project" value="UniProtKB-KW"/>
</dbReference>
<evidence type="ECO:0000256" key="6">
    <source>
        <dbReference type="ARBA" id="ARBA00023295"/>
    </source>
</evidence>
<feature type="region of interest" description="Disordered" evidence="7">
    <location>
        <begin position="56"/>
        <end position="98"/>
    </location>
</feature>
<dbReference type="GO" id="GO:0003796">
    <property type="term" value="F:lysozyme activity"/>
    <property type="evidence" value="ECO:0007669"/>
    <property type="project" value="UniProtKB-EC"/>
</dbReference>
<dbReference type="InterPro" id="IPR033907">
    <property type="entry name" value="Endolysin_autolysin"/>
</dbReference>
<dbReference type="GO" id="GO:0009253">
    <property type="term" value="P:peptidoglycan catabolic process"/>
    <property type="evidence" value="ECO:0007669"/>
    <property type="project" value="InterPro"/>
</dbReference>
<dbReference type="HAMAP" id="MF_04110">
    <property type="entry name" value="ENDOLYSIN_T4"/>
    <property type="match status" value="1"/>
</dbReference>
<dbReference type="PANTHER" id="PTHR38107">
    <property type="match status" value="1"/>
</dbReference>
<protein>
    <recommendedName>
        <fullName evidence="11">Lysozyme</fullName>
    </recommendedName>
</protein>
<organism evidence="9 10">
    <name type="scientific">Sphagnurus paluster</name>
    <dbReference type="NCBI Taxonomy" id="117069"/>
    <lineage>
        <taxon>Eukaryota</taxon>
        <taxon>Fungi</taxon>
        <taxon>Dikarya</taxon>
        <taxon>Basidiomycota</taxon>
        <taxon>Agaricomycotina</taxon>
        <taxon>Agaricomycetes</taxon>
        <taxon>Agaricomycetidae</taxon>
        <taxon>Agaricales</taxon>
        <taxon>Tricholomatineae</taxon>
        <taxon>Lyophyllaceae</taxon>
        <taxon>Sphagnurus</taxon>
    </lineage>
</organism>
<keyword evidence="6" id="KW-0326">Glycosidase</keyword>
<evidence type="ECO:0000313" key="10">
    <source>
        <dbReference type="Proteomes" id="UP000717328"/>
    </source>
</evidence>
<keyword evidence="4" id="KW-0378">Hydrolase</keyword>
<keyword evidence="2" id="KW-0929">Antimicrobial</keyword>
<evidence type="ECO:0000256" key="3">
    <source>
        <dbReference type="ARBA" id="ARBA00022638"/>
    </source>
</evidence>
<dbReference type="SUPFAM" id="SSF53955">
    <property type="entry name" value="Lysozyme-like"/>
    <property type="match status" value="1"/>
</dbReference>
<evidence type="ECO:0000256" key="2">
    <source>
        <dbReference type="ARBA" id="ARBA00022529"/>
    </source>
</evidence>
<dbReference type="InterPro" id="IPR034690">
    <property type="entry name" value="Endolysin_T4_type"/>
</dbReference>
<dbReference type="AlphaFoldDB" id="A0A9P7FYB2"/>
<keyword evidence="10" id="KW-1185">Reference proteome</keyword>
<keyword evidence="3" id="KW-0081">Bacteriolytic enzyme</keyword>
<accession>A0A9P7FYB2</accession>
<dbReference type="EMBL" id="JABCKI010005829">
    <property type="protein sequence ID" value="KAG5637450.1"/>
    <property type="molecule type" value="Genomic_DNA"/>
</dbReference>
<keyword evidence="8" id="KW-0732">Signal</keyword>
<evidence type="ECO:0000256" key="5">
    <source>
        <dbReference type="ARBA" id="ARBA00023200"/>
    </source>
</evidence>
<comment type="catalytic activity">
    <reaction evidence="1">
        <text>Hydrolysis of (1-&gt;4)-beta-linkages between N-acetylmuramic acid and N-acetyl-D-glucosamine residues in a peptidoglycan and between N-acetyl-D-glucosamine residues in chitodextrins.</text>
        <dbReference type="EC" id="3.2.1.17"/>
    </reaction>
</comment>
<reference evidence="9" key="1">
    <citation type="submission" date="2021-02" db="EMBL/GenBank/DDBJ databases">
        <authorList>
            <person name="Nieuwenhuis M."/>
            <person name="Van De Peppel L.J.J."/>
        </authorList>
    </citation>
    <scope>NUCLEOTIDE SEQUENCE</scope>
    <source>
        <strain evidence="9">D49</strain>
    </source>
</reference>
<feature type="compositionally biased region" description="Polar residues" evidence="7">
    <location>
        <begin position="67"/>
        <end position="88"/>
    </location>
</feature>
<dbReference type="GO" id="GO:0016998">
    <property type="term" value="P:cell wall macromolecule catabolic process"/>
    <property type="evidence" value="ECO:0007669"/>
    <property type="project" value="InterPro"/>
</dbReference>
<feature type="chain" id="PRO_5040181232" description="Lysozyme" evidence="8">
    <location>
        <begin position="23"/>
        <end position="302"/>
    </location>
</feature>
<dbReference type="Gene3D" id="1.10.530.40">
    <property type="match status" value="1"/>
</dbReference>
<dbReference type="Proteomes" id="UP000717328">
    <property type="component" value="Unassembled WGS sequence"/>
</dbReference>
<feature type="signal peptide" evidence="8">
    <location>
        <begin position="1"/>
        <end position="22"/>
    </location>
</feature>
<sequence>MIISLSIPAVLLLLSNALTVYATPLPNPSVELSSIAQEHRFSGTVSKPRFRRDFGEFGFDDDSSEETSLNFPNTSPVPSLSDETSTSEVDADDSSFDDDTETMTAADLIADGTIIDTPPSLDTPMAKGAQPPIARAVGACGPAGINAATVSLIKSFEGFVPSPAPDPIGLPTVGFGHLCKSKNCAEVPFPFPLSLTTAGQLLQADVKPFVSCIKNAVSTKVVLNDNQLGALVSWSFNIGCGAAQQSTLVSRLNAGESPNTVAAQELPRWNKAGGQVLEGLTRRRAAEVQLFQTASTVKAHPC</sequence>
<feature type="compositionally biased region" description="Acidic residues" evidence="7">
    <location>
        <begin position="89"/>
        <end position="98"/>
    </location>
</feature>
<dbReference type="GO" id="GO:0042742">
    <property type="term" value="P:defense response to bacterium"/>
    <property type="evidence" value="ECO:0007669"/>
    <property type="project" value="UniProtKB-KW"/>
</dbReference>
<evidence type="ECO:0000256" key="4">
    <source>
        <dbReference type="ARBA" id="ARBA00022801"/>
    </source>
</evidence>
<keyword evidence="5" id="KW-1035">Host cytoplasm</keyword>
<evidence type="ECO:0000256" key="7">
    <source>
        <dbReference type="SAM" id="MobiDB-lite"/>
    </source>
</evidence>
<evidence type="ECO:0008006" key="11">
    <source>
        <dbReference type="Google" id="ProtNLM"/>
    </source>
</evidence>
<reference evidence="9" key="2">
    <citation type="submission" date="2021-10" db="EMBL/GenBank/DDBJ databases">
        <title>Phylogenomics reveals ancestral predisposition of the termite-cultivated fungus Termitomyces towards a domesticated lifestyle.</title>
        <authorList>
            <person name="Auxier B."/>
            <person name="Grum-Grzhimaylo A."/>
            <person name="Cardenas M.E."/>
            <person name="Lodge J.D."/>
            <person name="Laessoe T."/>
            <person name="Pedersen O."/>
            <person name="Smith M.E."/>
            <person name="Kuyper T.W."/>
            <person name="Franco-Molano E.A."/>
            <person name="Baroni T.J."/>
            <person name="Aanen D.K."/>
        </authorList>
    </citation>
    <scope>NUCLEOTIDE SEQUENCE</scope>
    <source>
        <strain evidence="9">D49</strain>
    </source>
</reference>
<dbReference type="CDD" id="cd00737">
    <property type="entry name" value="lyz_endolysin_autolysin"/>
    <property type="match status" value="1"/>
</dbReference>
<dbReference type="InterPro" id="IPR023347">
    <property type="entry name" value="Lysozyme_dom_sf"/>
</dbReference>
<dbReference type="InterPro" id="IPR051018">
    <property type="entry name" value="Bacteriophage_GH24"/>
</dbReference>
<name>A0A9P7FYB2_9AGAR</name>
<evidence type="ECO:0000256" key="8">
    <source>
        <dbReference type="SAM" id="SignalP"/>
    </source>
</evidence>
<dbReference type="PANTHER" id="PTHR38107:SF3">
    <property type="entry name" value="LYSOZYME RRRD-RELATED"/>
    <property type="match status" value="1"/>
</dbReference>
<evidence type="ECO:0000313" key="9">
    <source>
        <dbReference type="EMBL" id="KAG5637450.1"/>
    </source>
</evidence>
<gene>
    <name evidence="9" type="ORF">H0H81_004559</name>
</gene>
<evidence type="ECO:0000256" key="1">
    <source>
        <dbReference type="ARBA" id="ARBA00000632"/>
    </source>
</evidence>
<dbReference type="InterPro" id="IPR023346">
    <property type="entry name" value="Lysozyme-like_dom_sf"/>
</dbReference>
<proteinExistence type="inferred from homology"/>
<comment type="caution">
    <text evidence="9">The sequence shown here is derived from an EMBL/GenBank/DDBJ whole genome shotgun (WGS) entry which is preliminary data.</text>
</comment>